<evidence type="ECO:0000256" key="2">
    <source>
        <dbReference type="ARBA" id="ARBA00004370"/>
    </source>
</evidence>
<dbReference type="InterPro" id="IPR003661">
    <property type="entry name" value="HisK_dim/P_dom"/>
</dbReference>
<dbReference type="GO" id="GO:0000155">
    <property type="term" value="F:phosphorelay sensor kinase activity"/>
    <property type="evidence" value="ECO:0007669"/>
    <property type="project" value="InterPro"/>
</dbReference>
<evidence type="ECO:0000313" key="10">
    <source>
        <dbReference type="EMBL" id="BCN29254.1"/>
    </source>
</evidence>
<reference evidence="10 11" key="1">
    <citation type="submission" date="2020-11" db="EMBL/GenBank/DDBJ databases">
        <title>Draft genome sequencing of a Lachnospiraceae strain isolated from anoxic soil subjected to BSD treatment.</title>
        <authorList>
            <person name="Uek A."/>
            <person name="Tonouchi A."/>
        </authorList>
    </citation>
    <scope>NUCLEOTIDE SEQUENCE [LARGE SCALE GENOMIC DNA]</scope>
    <source>
        <strain evidence="10 11">TB5</strain>
    </source>
</reference>
<organism evidence="10 11">
    <name type="scientific">Anaeromicropila herbilytica</name>
    <dbReference type="NCBI Taxonomy" id="2785025"/>
    <lineage>
        <taxon>Bacteria</taxon>
        <taxon>Bacillati</taxon>
        <taxon>Bacillota</taxon>
        <taxon>Clostridia</taxon>
        <taxon>Lachnospirales</taxon>
        <taxon>Lachnospiraceae</taxon>
        <taxon>Anaeromicropila</taxon>
    </lineage>
</organism>
<keyword evidence="8" id="KW-1133">Transmembrane helix</keyword>
<name>A0A7R7IBV8_9FIRM</name>
<dbReference type="KEGG" id="ahb:bsdtb5_05490"/>
<dbReference type="Pfam" id="PF00512">
    <property type="entry name" value="HisKA"/>
    <property type="match status" value="1"/>
</dbReference>
<dbReference type="AlphaFoldDB" id="A0A7R7IBV8"/>
<dbReference type="GO" id="GO:0004721">
    <property type="term" value="F:phosphoprotein phosphatase activity"/>
    <property type="evidence" value="ECO:0007669"/>
    <property type="project" value="TreeGrafter"/>
</dbReference>
<evidence type="ECO:0000256" key="4">
    <source>
        <dbReference type="ARBA" id="ARBA00022553"/>
    </source>
</evidence>
<feature type="transmembrane region" description="Helical" evidence="8">
    <location>
        <begin position="6"/>
        <end position="26"/>
    </location>
</feature>
<keyword evidence="11" id="KW-1185">Reference proteome</keyword>
<evidence type="ECO:0000256" key="5">
    <source>
        <dbReference type="ARBA" id="ARBA00022679"/>
    </source>
</evidence>
<gene>
    <name evidence="10" type="ORF">bsdtb5_05490</name>
</gene>
<keyword evidence="6 10" id="KW-0418">Kinase</keyword>
<dbReference type="InterPro" id="IPR005467">
    <property type="entry name" value="His_kinase_dom"/>
</dbReference>
<evidence type="ECO:0000256" key="7">
    <source>
        <dbReference type="ARBA" id="ARBA00023012"/>
    </source>
</evidence>
<keyword evidence="4" id="KW-0597">Phosphoprotein</keyword>
<comment type="catalytic activity">
    <reaction evidence="1">
        <text>ATP + protein L-histidine = ADP + protein N-phospho-L-histidine.</text>
        <dbReference type="EC" id="2.7.13.3"/>
    </reaction>
</comment>
<dbReference type="SMART" id="SM00388">
    <property type="entry name" value="HisKA"/>
    <property type="match status" value="1"/>
</dbReference>
<dbReference type="RefSeq" id="WP_271714539.1">
    <property type="nucleotide sequence ID" value="NZ_AP024169.1"/>
</dbReference>
<dbReference type="PROSITE" id="PS50109">
    <property type="entry name" value="HIS_KIN"/>
    <property type="match status" value="1"/>
</dbReference>
<accession>A0A7R7IBV8</accession>
<dbReference type="InterPro" id="IPR004358">
    <property type="entry name" value="Sig_transdc_His_kin-like_C"/>
</dbReference>
<dbReference type="SUPFAM" id="SSF47384">
    <property type="entry name" value="Homodimeric domain of signal transducing histidine kinase"/>
    <property type="match status" value="1"/>
</dbReference>
<dbReference type="SUPFAM" id="SSF55874">
    <property type="entry name" value="ATPase domain of HSP90 chaperone/DNA topoisomerase II/histidine kinase"/>
    <property type="match status" value="1"/>
</dbReference>
<dbReference type="InterPro" id="IPR003594">
    <property type="entry name" value="HATPase_dom"/>
</dbReference>
<dbReference type="Gene3D" id="1.10.287.130">
    <property type="match status" value="1"/>
</dbReference>
<dbReference type="GO" id="GO:0016036">
    <property type="term" value="P:cellular response to phosphate starvation"/>
    <property type="evidence" value="ECO:0007669"/>
    <property type="project" value="TreeGrafter"/>
</dbReference>
<feature type="domain" description="Histidine kinase" evidence="9">
    <location>
        <begin position="93"/>
        <end position="307"/>
    </location>
</feature>
<evidence type="ECO:0000256" key="8">
    <source>
        <dbReference type="SAM" id="Phobius"/>
    </source>
</evidence>
<dbReference type="PRINTS" id="PR00344">
    <property type="entry name" value="BCTRLSENSOR"/>
</dbReference>
<dbReference type="CDD" id="cd00082">
    <property type="entry name" value="HisKA"/>
    <property type="match status" value="1"/>
</dbReference>
<dbReference type="InterPro" id="IPR050351">
    <property type="entry name" value="BphY/WalK/GraS-like"/>
</dbReference>
<evidence type="ECO:0000256" key="6">
    <source>
        <dbReference type="ARBA" id="ARBA00022777"/>
    </source>
</evidence>
<evidence type="ECO:0000313" key="11">
    <source>
        <dbReference type="Proteomes" id="UP000595897"/>
    </source>
</evidence>
<dbReference type="PANTHER" id="PTHR45453">
    <property type="entry name" value="PHOSPHATE REGULON SENSOR PROTEIN PHOR"/>
    <property type="match status" value="1"/>
</dbReference>
<dbReference type="SMART" id="SM00387">
    <property type="entry name" value="HATPase_c"/>
    <property type="match status" value="1"/>
</dbReference>
<comment type="subcellular location">
    <subcellularLocation>
        <location evidence="2">Membrane</location>
    </subcellularLocation>
</comment>
<dbReference type="EMBL" id="AP024169">
    <property type="protein sequence ID" value="BCN29254.1"/>
    <property type="molecule type" value="Genomic_DNA"/>
</dbReference>
<sequence length="307" mass="35667">MIYDVLYILCAGILLLSFLILMFKYIRLRREIRELEHKMEYLITDSSIHYLYTKEGRDTETLTYQINQLLNRYQNEKIALSREQTARKQLISNISHDLKTPLAGIIGYLEAIENNLVKGEEQSEYLGIALHKSYDLKQRISELFELVRIDADEIQFQIEKVEIGELLRLIAIEFSPRLEEESFEYDFNILEQPHYMKVDVKAFIRMIQNLVDNVLEHANCGKYLGISSNIVNDTIVIDIIDHGGGIAKKDSKYIFDRLYQADEARSNHGGLGLAITYELVNRMGGSISLYENTKEKTVFRLIFPKVL</sequence>
<dbReference type="GO" id="GO:0005886">
    <property type="term" value="C:plasma membrane"/>
    <property type="evidence" value="ECO:0007669"/>
    <property type="project" value="TreeGrafter"/>
</dbReference>
<proteinExistence type="predicted"/>
<dbReference type="Pfam" id="PF02518">
    <property type="entry name" value="HATPase_c"/>
    <property type="match status" value="1"/>
</dbReference>
<dbReference type="Proteomes" id="UP000595897">
    <property type="component" value="Chromosome"/>
</dbReference>
<evidence type="ECO:0000256" key="3">
    <source>
        <dbReference type="ARBA" id="ARBA00012438"/>
    </source>
</evidence>
<dbReference type="Gene3D" id="3.30.565.10">
    <property type="entry name" value="Histidine kinase-like ATPase, C-terminal domain"/>
    <property type="match status" value="1"/>
</dbReference>
<evidence type="ECO:0000256" key="1">
    <source>
        <dbReference type="ARBA" id="ARBA00000085"/>
    </source>
</evidence>
<keyword evidence="8" id="KW-0812">Transmembrane</keyword>
<evidence type="ECO:0000259" key="9">
    <source>
        <dbReference type="PROSITE" id="PS50109"/>
    </source>
</evidence>
<protein>
    <recommendedName>
        <fullName evidence="3">histidine kinase</fullName>
        <ecNumber evidence="3">2.7.13.3</ecNumber>
    </recommendedName>
</protein>
<keyword evidence="5" id="KW-0808">Transferase</keyword>
<dbReference type="InterPro" id="IPR036890">
    <property type="entry name" value="HATPase_C_sf"/>
</dbReference>
<dbReference type="EC" id="2.7.13.3" evidence="3"/>
<dbReference type="InterPro" id="IPR036097">
    <property type="entry name" value="HisK_dim/P_sf"/>
</dbReference>
<keyword evidence="8" id="KW-0472">Membrane</keyword>
<keyword evidence="7" id="KW-0902">Two-component regulatory system</keyword>
<dbReference type="PANTHER" id="PTHR45453:SF1">
    <property type="entry name" value="PHOSPHATE REGULON SENSOR PROTEIN PHOR"/>
    <property type="match status" value="1"/>
</dbReference>